<keyword evidence="3" id="KW-1185">Reference proteome</keyword>
<feature type="transmembrane region" description="Helical" evidence="1">
    <location>
        <begin position="85"/>
        <end position="103"/>
    </location>
</feature>
<dbReference type="RefSeq" id="WP_223928745.1">
    <property type="nucleotide sequence ID" value="NZ_BPTU01000002.1"/>
</dbReference>
<reference evidence="2" key="1">
    <citation type="journal article" date="2022" name="Int. J. Syst. Evol. Microbiol.">
        <title>Prevotella lacticifex sp. nov., isolated from the rumen of cows.</title>
        <authorList>
            <person name="Shinkai T."/>
            <person name="Ikeyama N."/>
            <person name="Kumagai M."/>
            <person name="Ohmori H."/>
            <person name="Sakamoto M."/>
            <person name="Ohkuma M."/>
            <person name="Mitsumori M."/>
        </authorList>
    </citation>
    <scope>NUCLEOTIDE SEQUENCE</scope>
    <source>
        <strain evidence="2">R5076</strain>
    </source>
</reference>
<keyword evidence="1" id="KW-0812">Transmembrane</keyword>
<comment type="caution">
    <text evidence="2">The sequence shown here is derived from an EMBL/GenBank/DDBJ whole genome shotgun (WGS) entry which is preliminary data.</text>
</comment>
<dbReference type="EMBL" id="BPUB01000002">
    <property type="protein sequence ID" value="GJG59447.1"/>
    <property type="molecule type" value="Genomic_DNA"/>
</dbReference>
<organism evidence="2 3">
    <name type="scientific">Prevotella lacticifex</name>
    <dbReference type="NCBI Taxonomy" id="2854755"/>
    <lineage>
        <taxon>Bacteria</taxon>
        <taxon>Pseudomonadati</taxon>
        <taxon>Bacteroidota</taxon>
        <taxon>Bacteroidia</taxon>
        <taxon>Bacteroidales</taxon>
        <taxon>Prevotellaceae</taxon>
        <taxon>Prevotella</taxon>
    </lineage>
</organism>
<sequence>MKIIVNGGFERKKAEVVIAKNGQEIITLPKDAYGCDVDAEEGDTIDVKLKYTYRSVLPLATFAYRKGNDTYYVHPSAMYSKWMNATYKILPFLCIILYAIQPLIQSEGYKWACIGMLVLTVVSFLGLQYSRTSPNVQGKLFKLDVL</sequence>
<proteinExistence type="predicted"/>
<feature type="transmembrane region" description="Helical" evidence="1">
    <location>
        <begin position="109"/>
        <end position="127"/>
    </location>
</feature>
<name>A0A9R1CBF5_9BACT</name>
<evidence type="ECO:0000256" key="1">
    <source>
        <dbReference type="SAM" id="Phobius"/>
    </source>
</evidence>
<dbReference type="AlphaFoldDB" id="A0A9R1CBF5"/>
<accession>A0A9R1CBF5</accession>
<keyword evidence="1" id="KW-0472">Membrane</keyword>
<dbReference type="GeneID" id="72466512"/>
<gene>
    <name evidence="2" type="ORF">PRLR5076_22980</name>
</gene>
<protein>
    <submittedName>
        <fullName evidence="2">Uncharacterized protein</fullName>
    </submittedName>
</protein>
<keyword evidence="1" id="KW-1133">Transmembrane helix</keyword>
<evidence type="ECO:0000313" key="2">
    <source>
        <dbReference type="EMBL" id="GJG59447.1"/>
    </source>
</evidence>
<dbReference type="Proteomes" id="UP000825483">
    <property type="component" value="Unassembled WGS sequence"/>
</dbReference>
<evidence type="ECO:0000313" key="3">
    <source>
        <dbReference type="Proteomes" id="UP000825483"/>
    </source>
</evidence>